<name>A0A7H8NB03_9ACTN</name>
<dbReference type="Proteomes" id="UP000509303">
    <property type="component" value="Chromosome"/>
</dbReference>
<evidence type="ECO:0000313" key="1">
    <source>
        <dbReference type="EMBL" id="QKW51709.1"/>
    </source>
</evidence>
<organism evidence="1 2">
    <name type="scientific">Streptomyces buecherae</name>
    <dbReference type="NCBI Taxonomy" id="2763006"/>
    <lineage>
        <taxon>Bacteria</taxon>
        <taxon>Bacillati</taxon>
        <taxon>Actinomycetota</taxon>
        <taxon>Actinomycetes</taxon>
        <taxon>Kitasatosporales</taxon>
        <taxon>Streptomycetaceae</taxon>
        <taxon>Streptomyces</taxon>
    </lineage>
</organism>
<dbReference type="EMBL" id="CP054929">
    <property type="protein sequence ID" value="QKW51709.1"/>
    <property type="molecule type" value="Genomic_DNA"/>
</dbReference>
<evidence type="ECO:0000313" key="2">
    <source>
        <dbReference type="Proteomes" id="UP000509303"/>
    </source>
</evidence>
<proteinExistence type="predicted"/>
<sequence length="161" mass="17277">MSGTGDEDVCVVGEGNLKLTEEALQSITVGISAAIDELGEIGSRTDALRGAGLADLSLTGMEAGDGGLARDFEEFCELWDWGVRGLMQDADQLARRAGLAAGMTWEEDQYVEGTFKIAANAVVGNPHLSEQEVEEKEWGELVFEPHQGRSVSSVREAMTEQ</sequence>
<reference evidence="1 2" key="1">
    <citation type="submission" date="2020-06" db="EMBL/GenBank/DDBJ databases">
        <title>Genome mining for natural products.</title>
        <authorList>
            <person name="Zhang B."/>
            <person name="Shi J."/>
            <person name="Ge H."/>
        </authorList>
    </citation>
    <scope>NUCLEOTIDE SEQUENCE [LARGE SCALE GENOMIC DNA]</scope>
    <source>
        <strain evidence="1 2">NA00687</strain>
    </source>
</reference>
<protein>
    <submittedName>
        <fullName evidence="1">Uncharacterized protein</fullName>
    </submittedName>
</protein>
<dbReference type="AlphaFoldDB" id="A0A7H8NB03"/>
<dbReference type="RefSeq" id="WP_176163427.1">
    <property type="nucleotide sequence ID" value="NZ_CP054929.1"/>
</dbReference>
<accession>A0A7H8NB03</accession>
<gene>
    <name evidence="1" type="ORF">HUT08_21725</name>
</gene>
<keyword evidence="2" id="KW-1185">Reference proteome</keyword>